<keyword evidence="3" id="KW-1185">Reference proteome</keyword>
<sequence length="44" mass="4926">MGIIAEQYNQMIKYATAIRAGTASTEAILRHFTRANAIHPPIKR</sequence>
<dbReference type="Proteomes" id="UP000629619">
    <property type="component" value="Unassembled WGS sequence"/>
</dbReference>
<proteinExistence type="predicted"/>
<dbReference type="Pfam" id="PF01526">
    <property type="entry name" value="DDE_Tnp_Tn3"/>
    <property type="match status" value="1"/>
</dbReference>
<name>A0A919NEU0_9ACTN</name>
<dbReference type="GO" id="GO:0006313">
    <property type="term" value="P:DNA transposition"/>
    <property type="evidence" value="ECO:0007669"/>
    <property type="project" value="InterPro"/>
</dbReference>
<dbReference type="AlphaFoldDB" id="A0A919NEU0"/>
<accession>A0A919NEU0</accession>
<gene>
    <name evidence="2" type="ORF">Asi03nite_68080</name>
</gene>
<dbReference type="EMBL" id="BOMW01000080">
    <property type="protein sequence ID" value="GIF09270.1"/>
    <property type="molecule type" value="Genomic_DNA"/>
</dbReference>
<organism evidence="2 3">
    <name type="scientific">Actinoplanes siamensis</name>
    <dbReference type="NCBI Taxonomy" id="1223317"/>
    <lineage>
        <taxon>Bacteria</taxon>
        <taxon>Bacillati</taxon>
        <taxon>Actinomycetota</taxon>
        <taxon>Actinomycetes</taxon>
        <taxon>Micromonosporales</taxon>
        <taxon>Micromonosporaceae</taxon>
        <taxon>Actinoplanes</taxon>
    </lineage>
</organism>
<reference evidence="2" key="1">
    <citation type="submission" date="2021-01" db="EMBL/GenBank/DDBJ databases">
        <title>Whole genome shotgun sequence of Actinoplanes siamensis NBRC 109076.</title>
        <authorList>
            <person name="Komaki H."/>
            <person name="Tamura T."/>
        </authorList>
    </citation>
    <scope>NUCLEOTIDE SEQUENCE</scope>
    <source>
        <strain evidence="2">NBRC 109076</strain>
    </source>
</reference>
<dbReference type="GO" id="GO:0004803">
    <property type="term" value="F:transposase activity"/>
    <property type="evidence" value="ECO:0007669"/>
    <property type="project" value="InterPro"/>
</dbReference>
<protein>
    <recommendedName>
        <fullName evidence="1">Tn3 transposase DDE domain-containing protein</fullName>
    </recommendedName>
</protein>
<evidence type="ECO:0000313" key="2">
    <source>
        <dbReference type="EMBL" id="GIF09270.1"/>
    </source>
</evidence>
<feature type="domain" description="Tn3 transposase DDE" evidence="1">
    <location>
        <begin position="3"/>
        <end position="40"/>
    </location>
</feature>
<dbReference type="InterPro" id="IPR002513">
    <property type="entry name" value="Tn3_Tnp_DDE_dom"/>
</dbReference>
<evidence type="ECO:0000313" key="3">
    <source>
        <dbReference type="Proteomes" id="UP000629619"/>
    </source>
</evidence>
<evidence type="ECO:0000259" key="1">
    <source>
        <dbReference type="Pfam" id="PF01526"/>
    </source>
</evidence>
<comment type="caution">
    <text evidence="2">The sequence shown here is derived from an EMBL/GenBank/DDBJ whole genome shotgun (WGS) entry which is preliminary data.</text>
</comment>